<dbReference type="GO" id="GO:0016747">
    <property type="term" value="F:acyltransferase activity, transferring groups other than amino-acyl groups"/>
    <property type="evidence" value="ECO:0007669"/>
    <property type="project" value="TreeGrafter"/>
</dbReference>
<dbReference type="AlphaFoldDB" id="A0A239DHU3"/>
<keyword evidence="1" id="KW-1133">Transmembrane helix</keyword>
<dbReference type="InterPro" id="IPR000801">
    <property type="entry name" value="Esterase-like"/>
</dbReference>
<feature type="transmembrane region" description="Helical" evidence="1">
    <location>
        <begin position="41"/>
        <end position="60"/>
    </location>
</feature>
<keyword evidence="3" id="KW-1185">Reference proteome</keyword>
<evidence type="ECO:0000256" key="1">
    <source>
        <dbReference type="SAM" id="Phobius"/>
    </source>
</evidence>
<proteinExistence type="predicted"/>
<dbReference type="STRING" id="398843.A3K89_07720"/>
<gene>
    <name evidence="2" type="ORF">SAMN05421642_101546</name>
</gene>
<protein>
    <submittedName>
        <fullName evidence="2">Enterochelin esterase</fullName>
    </submittedName>
</protein>
<sequence length="336" mass="36014">MHGVALDVVHLRIDSVIVPAVVLAVMLLLGWILLRRWFLGVLTAVTVIGAVVAVMNMQVWRVPTLAAAMGHPPVGAVTSVDIPGTVSGFHARPASIYTPPFYRTDAKTEWPVLVLLTGQPGHVIDWFEGGHLAQTMDAYAAKHDGHAPIVVVADALGDADANPMCIDSDLGNVSTYLAVDVPSWVQQNMHGSMDPNEWAIGGYSYGGTCSVQTALRVPDVYPTFLDISGEDEPRRGSRDESIAAAFGDDSEKSVAQFDAVAPLTLLHEGRFPDTAGAFVVGDSDEEFRPQTRRLFDAAADAGMDVRYAELPGGHSMDVWAPALADEMSWLGERLGL</sequence>
<dbReference type="PANTHER" id="PTHR48098:SF1">
    <property type="entry name" value="DIACYLGLYCEROL ACYLTRANSFERASE_MYCOLYLTRANSFERASE AG85A"/>
    <property type="match status" value="1"/>
</dbReference>
<dbReference type="SUPFAM" id="SSF53474">
    <property type="entry name" value="alpha/beta-Hydrolases"/>
    <property type="match status" value="1"/>
</dbReference>
<organism evidence="2 3">
    <name type="scientific">Rhodococcoides kyotonense</name>
    <dbReference type="NCBI Taxonomy" id="398843"/>
    <lineage>
        <taxon>Bacteria</taxon>
        <taxon>Bacillati</taxon>
        <taxon>Actinomycetota</taxon>
        <taxon>Actinomycetes</taxon>
        <taxon>Mycobacteriales</taxon>
        <taxon>Nocardiaceae</taxon>
        <taxon>Rhodococcoides</taxon>
    </lineage>
</organism>
<dbReference type="PANTHER" id="PTHR48098">
    <property type="entry name" value="ENTEROCHELIN ESTERASE-RELATED"/>
    <property type="match status" value="1"/>
</dbReference>
<reference evidence="3" key="1">
    <citation type="submission" date="2017-06" db="EMBL/GenBank/DDBJ databases">
        <authorList>
            <person name="Varghese N."/>
            <person name="Submissions S."/>
        </authorList>
    </citation>
    <scope>NUCLEOTIDE SEQUENCE [LARGE SCALE GENOMIC DNA]</scope>
    <source>
        <strain evidence="3">JCM 23211</strain>
    </source>
</reference>
<dbReference type="InterPro" id="IPR050583">
    <property type="entry name" value="Mycobacterial_A85_antigen"/>
</dbReference>
<keyword evidence="1" id="KW-0812">Transmembrane</keyword>
<dbReference type="EMBL" id="FZOW01000001">
    <property type="protein sequence ID" value="SNS31294.1"/>
    <property type="molecule type" value="Genomic_DNA"/>
</dbReference>
<dbReference type="Pfam" id="PF00756">
    <property type="entry name" value="Esterase"/>
    <property type="match status" value="1"/>
</dbReference>
<name>A0A239DHU3_9NOCA</name>
<evidence type="ECO:0000313" key="2">
    <source>
        <dbReference type="EMBL" id="SNS31294.1"/>
    </source>
</evidence>
<dbReference type="InterPro" id="IPR029058">
    <property type="entry name" value="AB_hydrolase_fold"/>
</dbReference>
<accession>A0A239DHU3</accession>
<evidence type="ECO:0000313" key="3">
    <source>
        <dbReference type="Proteomes" id="UP000198327"/>
    </source>
</evidence>
<keyword evidence="1" id="KW-0472">Membrane</keyword>
<feature type="transmembrane region" description="Helical" evidence="1">
    <location>
        <begin position="16"/>
        <end position="34"/>
    </location>
</feature>
<dbReference type="Gene3D" id="3.40.50.1820">
    <property type="entry name" value="alpha/beta hydrolase"/>
    <property type="match status" value="1"/>
</dbReference>
<dbReference type="OrthoDB" id="3723842at2"/>
<dbReference type="Proteomes" id="UP000198327">
    <property type="component" value="Unassembled WGS sequence"/>
</dbReference>